<dbReference type="RefSeq" id="WP_009161908.1">
    <property type="nucleotide sequence ID" value="NZ_KB290974.1"/>
</dbReference>
<reference evidence="1 2" key="1">
    <citation type="submission" date="2012-05" db="EMBL/GenBank/DDBJ databases">
        <authorList>
            <person name="Weinstock G."/>
            <person name="Sodergren E."/>
            <person name="Lobos E.A."/>
            <person name="Fulton L."/>
            <person name="Fulton R."/>
            <person name="Courtney L."/>
            <person name="Fronick C."/>
            <person name="O'Laughlin M."/>
            <person name="Godfrey J."/>
            <person name="Wilson R.M."/>
            <person name="Miner T."/>
            <person name="Farmer C."/>
            <person name="Delehaunty K."/>
            <person name="Cordes M."/>
            <person name="Minx P."/>
            <person name="Tomlinson C."/>
            <person name="Chen J."/>
            <person name="Wollam A."/>
            <person name="Pepin K.H."/>
            <person name="Bhonagiri V."/>
            <person name="Zhang X."/>
            <person name="Suruliraj S."/>
            <person name="Warren W."/>
            <person name="Mitreva M."/>
            <person name="Mardis E.R."/>
            <person name="Wilson R.K."/>
        </authorList>
    </citation>
    <scope>NUCLEOTIDE SEQUENCE [LARGE SCALE GENOMIC DNA]</scope>
    <source>
        <strain evidence="1 2">F0055</strain>
    </source>
</reference>
<dbReference type="EMBL" id="AMEP01000047">
    <property type="protein sequence ID" value="EKY02696.1"/>
    <property type="molecule type" value="Genomic_DNA"/>
</dbReference>
<dbReference type="HOGENOM" id="CLU_3220295_0_0_10"/>
<name>L1NH89_9BACT</name>
<protein>
    <submittedName>
        <fullName evidence="1">Uncharacterized protein</fullName>
    </submittedName>
</protein>
<dbReference type="AlphaFoldDB" id="L1NH89"/>
<dbReference type="Proteomes" id="UP000010433">
    <property type="component" value="Unassembled WGS sequence"/>
</dbReference>
<keyword evidence="2" id="KW-1185">Reference proteome</keyword>
<evidence type="ECO:0000313" key="1">
    <source>
        <dbReference type="EMBL" id="EKY02696.1"/>
    </source>
</evidence>
<dbReference type="PATRIC" id="fig|1127699.3.peg.688"/>
<gene>
    <name evidence="1" type="ORF">HMPREF9151_00742</name>
</gene>
<accession>L1NH89</accession>
<comment type="caution">
    <text evidence="1">The sequence shown here is derived from an EMBL/GenBank/DDBJ whole genome shotgun (WGS) entry which is preliminary data.</text>
</comment>
<sequence>MLAVRLYNEHSYVRLLLIASKKKEEGVGNLLVAGRVKEGERALV</sequence>
<evidence type="ECO:0000313" key="2">
    <source>
        <dbReference type="Proteomes" id="UP000010433"/>
    </source>
</evidence>
<proteinExistence type="predicted"/>
<organism evidence="1 2">
    <name type="scientific">Hoylesella saccharolytica F0055</name>
    <dbReference type="NCBI Taxonomy" id="1127699"/>
    <lineage>
        <taxon>Bacteria</taxon>
        <taxon>Pseudomonadati</taxon>
        <taxon>Bacteroidota</taxon>
        <taxon>Bacteroidia</taxon>
        <taxon>Bacteroidales</taxon>
        <taxon>Prevotellaceae</taxon>
        <taxon>Hoylesella</taxon>
    </lineage>
</organism>